<keyword evidence="7 8" id="KW-0472">Membrane</keyword>
<evidence type="ECO:0000256" key="2">
    <source>
        <dbReference type="ARBA" id="ARBA00007069"/>
    </source>
</evidence>
<dbReference type="Gene3D" id="1.10.3720.10">
    <property type="entry name" value="MetI-like"/>
    <property type="match status" value="1"/>
</dbReference>
<dbReference type="Proteomes" id="UP001360424">
    <property type="component" value="Chromosome"/>
</dbReference>
<dbReference type="EMBL" id="CP135136">
    <property type="protein sequence ID" value="WWR12028.1"/>
    <property type="molecule type" value="Genomic_DNA"/>
</dbReference>
<evidence type="ECO:0000259" key="9">
    <source>
        <dbReference type="PROSITE" id="PS50928"/>
    </source>
</evidence>
<keyword evidence="5 8" id="KW-0812">Transmembrane</keyword>
<dbReference type="InterPro" id="IPR051789">
    <property type="entry name" value="Bact_Polyamine_Transport"/>
</dbReference>
<proteinExistence type="inferred from homology"/>
<feature type="transmembrane region" description="Helical" evidence="8">
    <location>
        <begin position="54"/>
        <end position="87"/>
    </location>
</feature>
<feature type="transmembrane region" description="Helical" evidence="8">
    <location>
        <begin position="229"/>
        <end position="251"/>
    </location>
</feature>
<keyword evidence="4" id="KW-1003">Cell membrane</keyword>
<evidence type="ECO:0000256" key="5">
    <source>
        <dbReference type="ARBA" id="ARBA00022692"/>
    </source>
</evidence>
<comment type="similarity">
    <text evidence="2">Belongs to the binding-protein-dependent transport system permease family. CysTW subfamily.</text>
</comment>
<comment type="subcellular location">
    <subcellularLocation>
        <location evidence="1 8">Cell membrane</location>
        <topology evidence="1 8">Multi-pass membrane protein</topology>
    </subcellularLocation>
</comment>
<organism evidence="10 11">
    <name type="scientific">Candidatus Legionella polyplacis</name>
    <dbReference type="NCBI Taxonomy" id="2005262"/>
    <lineage>
        <taxon>Bacteria</taxon>
        <taxon>Pseudomonadati</taxon>
        <taxon>Pseudomonadota</taxon>
        <taxon>Gammaproteobacteria</taxon>
        <taxon>Legionellales</taxon>
        <taxon>Legionellaceae</taxon>
        <taxon>Legionella</taxon>
    </lineage>
</organism>
<evidence type="ECO:0000256" key="4">
    <source>
        <dbReference type="ARBA" id="ARBA00022475"/>
    </source>
</evidence>
<gene>
    <name evidence="10" type="ORF">RQL38_00050</name>
</gene>
<dbReference type="CDD" id="cd06261">
    <property type="entry name" value="TM_PBP2"/>
    <property type="match status" value="1"/>
</dbReference>
<evidence type="ECO:0000313" key="10">
    <source>
        <dbReference type="EMBL" id="WWR12028.1"/>
    </source>
</evidence>
<keyword evidence="6 8" id="KW-1133">Transmembrane helix</keyword>
<evidence type="ECO:0000256" key="3">
    <source>
        <dbReference type="ARBA" id="ARBA00022448"/>
    </source>
</evidence>
<dbReference type="PANTHER" id="PTHR43848:SF2">
    <property type="entry name" value="PUTRESCINE TRANSPORT SYSTEM PERMEASE PROTEIN POTI"/>
    <property type="match status" value="1"/>
</dbReference>
<evidence type="ECO:0000256" key="6">
    <source>
        <dbReference type="ARBA" id="ARBA00022989"/>
    </source>
</evidence>
<feature type="domain" description="ABC transmembrane type-1" evidence="9">
    <location>
        <begin position="59"/>
        <end position="247"/>
    </location>
</feature>
<evidence type="ECO:0000256" key="1">
    <source>
        <dbReference type="ARBA" id="ARBA00004651"/>
    </source>
</evidence>
<feature type="transmembrane region" description="Helical" evidence="8">
    <location>
        <begin position="125"/>
        <end position="150"/>
    </location>
</feature>
<feature type="transmembrane region" description="Helical" evidence="8">
    <location>
        <begin position="6"/>
        <end position="29"/>
    </location>
</feature>
<keyword evidence="3 8" id="KW-0813">Transport</keyword>
<evidence type="ECO:0000256" key="7">
    <source>
        <dbReference type="ARBA" id="ARBA00023136"/>
    </source>
</evidence>
<keyword evidence="11" id="KW-1185">Reference proteome</keyword>
<protein>
    <submittedName>
        <fullName evidence="10">ABC transporter permease subunit</fullName>
    </submittedName>
</protein>
<evidence type="ECO:0000256" key="8">
    <source>
        <dbReference type="RuleBase" id="RU363032"/>
    </source>
</evidence>
<feature type="transmembrane region" description="Helical" evidence="8">
    <location>
        <begin position="93"/>
        <end position="118"/>
    </location>
</feature>
<evidence type="ECO:0000313" key="11">
    <source>
        <dbReference type="Proteomes" id="UP001360424"/>
    </source>
</evidence>
<dbReference type="Pfam" id="PF00528">
    <property type="entry name" value="BPD_transp_1"/>
    <property type="match status" value="1"/>
</dbReference>
<sequence>MKFVIQKIYIITIYFFLYFPILILIIYSINDSKFSLQWHGFTFKWYKKLFHDHILWISFINSIELGLSSSIIATLIAFFTCIYLFFYTNYHHYGIHLTLILLIVIPDLIFGISLLLFFRTIFIPLGFISLLIAHITFCLPPSILIINNYLNSIDSNIYFGAIDLGATQLIVIKKILFPTLWPSILISILLCFTISIDDVIISYFLTGPNFNLLSLTIYSLARTGITPEINALCSITIGISIIIAFIIFYLFSNQFK</sequence>
<name>A0ABZ2GX87_9GAMM</name>
<dbReference type="PROSITE" id="PS50928">
    <property type="entry name" value="ABC_TM1"/>
    <property type="match status" value="1"/>
</dbReference>
<dbReference type="RefSeq" id="WP_338521585.1">
    <property type="nucleotide sequence ID" value="NZ_CP135136.1"/>
</dbReference>
<accession>A0ABZ2GX87</accession>
<reference evidence="10" key="1">
    <citation type="submission" date="2023-09" db="EMBL/GenBank/DDBJ databases">
        <title>Genomes of two closely related lineages of the louse Polyplax serrata with different host specificities.</title>
        <authorList>
            <person name="Martinu J."/>
            <person name="Tarabai H."/>
            <person name="Stefka J."/>
            <person name="Hypsa V."/>
        </authorList>
    </citation>
    <scope>NUCLEOTIDE SEQUENCE [LARGE SCALE GENOMIC DNA]</scope>
    <source>
        <strain evidence="10">HR10_N</strain>
    </source>
</reference>
<dbReference type="SUPFAM" id="SSF161098">
    <property type="entry name" value="MetI-like"/>
    <property type="match status" value="1"/>
</dbReference>
<feature type="transmembrane region" description="Helical" evidence="8">
    <location>
        <begin position="184"/>
        <end position="205"/>
    </location>
</feature>
<dbReference type="InterPro" id="IPR035906">
    <property type="entry name" value="MetI-like_sf"/>
</dbReference>
<dbReference type="InterPro" id="IPR000515">
    <property type="entry name" value="MetI-like"/>
</dbReference>
<dbReference type="PANTHER" id="PTHR43848">
    <property type="entry name" value="PUTRESCINE TRANSPORT SYSTEM PERMEASE PROTEIN POTI"/>
    <property type="match status" value="1"/>
</dbReference>